<comment type="caution">
    <text evidence="3">The sequence shown here is derived from an EMBL/GenBank/DDBJ whole genome shotgun (WGS) entry which is preliminary data.</text>
</comment>
<feature type="region of interest" description="Disordered" evidence="1">
    <location>
        <begin position="1"/>
        <end position="25"/>
    </location>
</feature>
<keyword evidence="2" id="KW-1133">Transmembrane helix</keyword>
<feature type="transmembrane region" description="Helical" evidence="2">
    <location>
        <begin position="45"/>
        <end position="66"/>
    </location>
</feature>
<dbReference type="EMBL" id="JAFCIQ010000007">
    <property type="protein sequence ID" value="MBM2767468.1"/>
    <property type="molecule type" value="Genomic_DNA"/>
</dbReference>
<reference evidence="3 4" key="1">
    <citation type="submission" date="2021-02" db="EMBL/GenBank/DDBJ databases">
        <title>Draft genome of the type strains Burkholderia anthina DSM16086.</title>
        <authorList>
            <person name="Hertel R."/>
            <person name="Meissner J."/>
            <person name="Poehlein A."/>
            <person name="Daniel R."/>
            <person name="Commichau F.M."/>
        </authorList>
    </citation>
    <scope>NUCLEOTIDE SEQUENCE [LARGE SCALE GENOMIC DNA]</scope>
    <source>
        <strain evidence="3 4">DSM 16086</strain>
    </source>
</reference>
<accession>A0ABS2B3H1</accession>
<feature type="non-terminal residue" evidence="3">
    <location>
        <position position="79"/>
    </location>
</feature>
<dbReference type="Proteomes" id="UP000755577">
    <property type="component" value="Unassembled WGS sequence"/>
</dbReference>
<keyword evidence="2" id="KW-0812">Transmembrane</keyword>
<evidence type="ECO:0000313" key="4">
    <source>
        <dbReference type="Proteomes" id="UP000755577"/>
    </source>
</evidence>
<name>A0ABS2B3H1_9BURK</name>
<proteinExistence type="predicted"/>
<evidence type="ECO:0000256" key="1">
    <source>
        <dbReference type="SAM" id="MobiDB-lite"/>
    </source>
</evidence>
<feature type="compositionally biased region" description="Low complexity" evidence="1">
    <location>
        <begin position="1"/>
        <end position="22"/>
    </location>
</feature>
<evidence type="ECO:0000313" key="3">
    <source>
        <dbReference type="EMBL" id="MBM2767468.1"/>
    </source>
</evidence>
<sequence length="79" mass="8250">MRTSTSTPSAPSAPVPTGAASTGPGRARAGRFALLSRFLPSGRSVAIGVPFLWLTVFFALPFVLVFKISFADQVMGIPP</sequence>
<protein>
    <submittedName>
        <fullName evidence="3">Putrescine ABC transporter permease PotH</fullName>
    </submittedName>
</protein>
<gene>
    <name evidence="3" type="ORF">JQK92_13620</name>
</gene>
<keyword evidence="2" id="KW-0472">Membrane</keyword>
<evidence type="ECO:0000256" key="2">
    <source>
        <dbReference type="SAM" id="Phobius"/>
    </source>
</evidence>
<organism evidence="3 4">
    <name type="scientific">Burkholderia anthina</name>
    <dbReference type="NCBI Taxonomy" id="179879"/>
    <lineage>
        <taxon>Bacteria</taxon>
        <taxon>Pseudomonadati</taxon>
        <taxon>Pseudomonadota</taxon>
        <taxon>Betaproteobacteria</taxon>
        <taxon>Burkholderiales</taxon>
        <taxon>Burkholderiaceae</taxon>
        <taxon>Burkholderia</taxon>
        <taxon>Burkholderia cepacia complex</taxon>
    </lineage>
</organism>
<keyword evidence="4" id="KW-1185">Reference proteome</keyword>